<keyword evidence="1" id="KW-1133">Transmembrane helix</keyword>
<proteinExistence type="predicted"/>
<accession>F8ID19</accession>
<reference evidence="3" key="2">
    <citation type="submission" date="2011-06" db="EMBL/GenBank/DDBJ databases">
        <title>The complete genome sequence of Alicyclobacillus acidocaldarius sp. Tc-4-1.</title>
        <authorList>
            <person name="Chen Y."/>
            <person name="He Y."/>
            <person name="Dong Z."/>
            <person name="Hu S."/>
        </authorList>
    </citation>
    <scope>NUCLEOTIDE SEQUENCE [LARGE SCALE GENOMIC DNA]</scope>
    <source>
        <strain evidence="3">Tc-4-1</strain>
    </source>
</reference>
<dbReference type="RefSeq" id="WP_014465824.1">
    <property type="nucleotide sequence ID" value="NC_017167.1"/>
</dbReference>
<dbReference type="AlphaFoldDB" id="F8ID19"/>
<keyword evidence="1" id="KW-0472">Membrane</keyword>
<protein>
    <submittedName>
        <fullName evidence="2">Uncharacterized protein</fullName>
    </submittedName>
</protein>
<name>F8ID19_ALIAT</name>
<evidence type="ECO:0000313" key="2">
    <source>
        <dbReference type="EMBL" id="AEJ45024.1"/>
    </source>
</evidence>
<dbReference type="HOGENOM" id="CLU_2566255_0_0_9"/>
<evidence type="ECO:0000256" key="1">
    <source>
        <dbReference type="SAM" id="Phobius"/>
    </source>
</evidence>
<gene>
    <name evidence="2" type="ordered locus">TC41_3141</name>
</gene>
<dbReference type="EMBL" id="CP002902">
    <property type="protein sequence ID" value="AEJ45024.1"/>
    <property type="molecule type" value="Genomic_DNA"/>
</dbReference>
<dbReference type="Proteomes" id="UP000000292">
    <property type="component" value="Chromosome"/>
</dbReference>
<dbReference type="KEGG" id="aad:TC41_3141"/>
<evidence type="ECO:0000313" key="3">
    <source>
        <dbReference type="Proteomes" id="UP000000292"/>
    </source>
</evidence>
<dbReference type="PATRIC" id="fig|1048834.4.peg.2982"/>
<keyword evidence="1" id="KW-0812">Transmembrane</keyword>
<feature type="transmembrane region" description="Helical" evidence="1">
    <location>
        <begin position="12"/>
        <end position="30"/>
    </location>
</feature>
<organism evidence="2 3">
    <name type="scientific">Alicyclobacillus acidocaldarius (strain Tc-4-1)</name>
    <name type="common">Bacillus acidocaldarius</name>
    <dbReference type="NCBI Taxonomy" id="1048834"/>
    <lineage>
        <taxon>Bacteria</taxon>
        <taxon>Bacillati</taxon>
        <taxon>Bacillota</taxon>
        <taxon>Bacilli</taxon>
        <taxon>Bacillales</taxon>
        <taxon>Alicyclobacillaceae</taxon>
        <taxon>Alicyclobacillus</taxon>
    </lineage>
</organism>
<reference evidence="2 3" key="1">
    <citation type="journal article" date="2011" name="J. Bacteriol.">
        <title>Complete Genome Sequence of Alicyclobacillus acidocaldarius Strain Tc-4-1.</title>
        <authorList>
            <person name="Chen Y."/>
            <person name="He Y."/>
            <person name="Zhang B."/>
            <person name="Yang J."/>
            <person name="Li W."/>
            <person name="Dong Z."/>
            <person name="Hu S."/>
        </authorList>
    </citation>
    <scope>NUCLEOTIDE SEQUENCE [LARGE SCALE GENOMIC DNA]</scope>
    <source>
        <strain evidence="2 3">Tc-4-1</strain>
    </source>
</reference>
<sequence length="81" mass="9554">MAVRNRWTSWFTRYFSFAVNIALTVYLLFFPGPGPLWIRVRDHAWMVALLWLVNRRSIYRAFPQLVGIRDEPASDSRAGRP</sequence>